<evidence type="ECO:0000256" key="4">
    <source>
        <dbReference type="ARBA" id="ARBA00022692"/>
    </source>
</evidence>
<dbReference type="GO" id="GO:0004497">
    <property type="term" value="F:monooxygenase activity"/>
    <property type="evidence" value="ECO:0007669"/>
    <property type="project" value="UniProtKB-KW"/>
</dbReference>
<protein>
    <submittedName>
        <fullName evidence="12">Uncharacterized protein</fullName>
    </submittedName>
</protein>
<dbReference type="GO" id="GO:0016020">
    <property type="term" value="C:membrane"/>
    <property type="evidence" value="ECO:0007669"/>
    <property type="project" value="UniProtKB-SubCell"/>
</dbReference>
<keyword evidence="3" id="KW-0349">Heme</keyword>
<dbReference type="GO" id="GO:0046872">
    <property type="term" value="F:metal ion binding"/>
    <property type="evidence" value="ECO:0007669"/>
    <property type="project" value="UniProtKB-KW"/>
</dbReference>
<feature type="compositionally biased region" description="Basic and acidic residues" evidence="11">
    <location>
        <begin position="72"/>
        <end position="90"/>
    </location>
</feature>
<evidence type="ECO:0000256" key="1">
    <source>
        <dbReference type="ARBA" id="ARBA00004370"/>
    </source>
</evidence>
<evidence type="ECO:0000256" key="6">
    <source>
        <dbReference type="ARBA" id="ARBA00022989"/>
    </source>
</evidence>
<evidence type="ECO:0000313" key="12">
    <source>
        <dbReference type="EMBL" id="CAL4914212.1"/>
    </source>
</evidence>
<keyword evidence="8" id="KW-0408">Iron</keyword>
<dbReference type="PANTHER" id="PTHR24282:SF181">
    <property type="entry name" value="CYTOCHROME P450 CYP72A123"/>
    <property type="match status" value="1"/>
</dbReference>
<evidence type="ECO:0000256" key="5">
    <source>
        <dbReference type="ARBA" id="ARBA00022723"/>
    </source>
</evidence>
<keyword evidence="6" id="KW-1133">Transmembrane helix</keyword>
<evidence type="ECO:0000313" key="13">
    <source>
        <dbReference type="Proteomes" id="UP001497457"/>
    </source>
</evidence>
<keyword evidence="10" id="KW-0472">Membrane</keyword>
<dbReference type="Proteomes" id="UP001497457">
    <property type="component" value="Chromosome 13rd"/>
</dbReference>
<dbReference type="InterPro" id="IPR050665">
    <property type="entry name" value="Cytochrome_P450_Monooxygen"/>
</dbReference>
<evidence type="ECO:0000256" key="2">
    <source>
        <dbReference type="ARBA" id="ARBA00010617"/>
    </source>
</evidence>
<gene>
    <name evidence="12" type="ORF">URODEC1_LOCUS16756</name>
</gene>
<dbReference type="Gene3D" id="1.10.630.10">
    <property type="entry name" value="Cytochrome P450"/>
    <property type="match status" value="1"/>
</dbReference>
<dbReference type="Pfam" id="PF00067">
    <property type="entry name" value="p450"/>
    <property type="match status" value="1"/>
</dbReference>
<proteinExistence type="inferred from homology"/>
<dbReference type="GO" id="GO:0006629">
    <property type="term" value="P:lipid metabolic process"/>
    <property type="evidence" value="ECO:0007669"/>
    <property type="project" value="UniProtKB-ARBA"/>
</dbReference>
<keyword evidence="9" id="KW-0503">Monooxygenase</keyword>
<keyword evidence="5" id="KW-0479">Metal-binding</keyword>
<evidence type="ECO:0000256" key="10">
    <source>
        <dbReference type="ARBA" id="ARBA00023136"/>
    </source>
</evidence>
<dbReference type="SUPFAM" id="SSF48264">
    <property type="entry name" value="Cytochrome P450"/>
    <property type="match status" value="1"/>
</dbReference>
<evidence type="ECO:0000256" key="8">
    <source>
        <dbReference type="ARBA" id="ARBA00023004"/>
    </source>
</evidence>
<dbReference type="PANTHER" id="PTHR24282">
    <property type="entry name" value="CYTOCHROME P450 FAMILY MEMBER"/>
    <property type="match status" value="1"/>
</dbReference>
<keyword evidence="4" id="KW-0812">Transmembrane</keyword>
<reference evidence="12" key="1">
    <citation type="submission" date="2024-10" db="EMBL/GenBank/DDBJ databases">
        <authorList>
            <person name="Ryan C."/>
        </authorList>
    </citation>
    <scope>NUCLEOTIDE SEQUENCE [LARGE SCALE GENOMIC DNA]</scope>
</reference>
<dbReference type="AlphaFoldDB" id="A0ABC8WSG6"/>
<keyword evidence="7" id="KW-0560">Oxidoreductase</keyword>
<comment type="similarity">
    <text evidence="2">Belongs to the cytochrome P450 family.</text>
</comment>
<dbReference type="InterPro" id="IPR001128">
    <property type="entry name" value="Cyt_P450"/>
</dbReference>
<dbReference type="InterPro" id="IPR036396">
    <property type="entry name" value="Cyt_P450_sf"/>
</dbReference>
<evidence type="ECO:0000256" key="7">
    <source>
        <dbReference type="ARBA" id="ARBA00023002"/>
    </source>
</evidence>
<sequence>MIFHEVLRLYPPFVTISRKTYEGVEIGGVTYPAGVVVDLPVLLIHHDAAVWGSDVHEFRPRSSRSAGAAHLRRPELRDARGQDGAEHDPPAVRVRARAVVHPRAAYRDHVITLQPMHGAQIKLKAI</sequence>
<evidence type="ECO:0000256" key="9">
    <source>
        <dbReference type="ARBA" id="ARBA00023033"/>
    </source>
</evidence>
<evidence type="ECO:0000256" key="11">
    <source>
        <dbReference type="SAM" id="MobiDB-lite"/>
    </source>
</evidence>
<evidence type="ECO:0000256" key="3">
    <source>
        <dbReference type="ARBA" id="ARBA00022617"/>
    </source>
</evidence>
<dbReference type="EMBL" id="OZ075123">
    <property type="protein sequence ID" value="CAL4914212.1"/>
    <property type="molecule type" value="Genomic_DNA"/>
</dbReference>
<accession>A0ABC8WSG6</accession>
<comment type="subcellular location">
    <subcellularLocation>
        <location evidence="1">Membrane</location>
    </subcellularLocation>
</comment>
<keyword evidence="13" id="KW-1185">Reference proteome</keyword>
<name>A0ABC8WSG6_9POAL</name>
<feature type="region of interest" description="Disordered" evidence="11">
    <location>
        <begin position="59"/>
        <end position="91"/>
    </location>
</feature>
<organism evidence="12 13">
    <name type="scientific">Urochloa decumbens</name>
    <dbReference type="NCBI Taxonomy" id="240449"/>
    <lineage>
        <taxon>Eukaryota</taxon>
        <taxon>Viridiplantae</taxon>
        <taxon>Streptophyta</taxon>
        <taxon>Embryophyta</taxon>
        <taxon>Tracheophyta</taxon>
        <taxon>Spermatophyta</taxon>
        <taxon>Magnoliopsida</taxon>
        <taxon>Liliopsida</taxon>
        <taxon>Poales</taxon>
        <taxon>Poaceae</taxon>
        <taxon>PACMAD clade</taxon>
        <taxon>Panicoideae</taxon>
        <taxon>Panicodae</taxon>
        <taxon>Paniceae</taxon>
        <taxon>Melinidinae</taxon>
        <taxon>Urochloa</taxon>
    </lineage>
</organism>